<feature type="region of interest" description="Disordered" evidence="1">
    <location>
        <begin position="199"/>
        <end position="229"/>
    </location>
</feature>
<name>A0A8X6G142_TRICU</name>
<dbReference type="AlphaFoldDB" id="A0A8X6G142"/>
<feature type="compositionally biased region" description="Basic and acidic residues" evidence="1">
    <location>
        <begin position="325"/>
        <end position="361"/>
    </location>
</feature>
<reference evidence="2" key="1">
    <citation type="submission" date="2020-07" db="EMBL/GenBank/DDBJ databases">
        <title>Multicomponent nature underlies the extraordinary mechanical properties of spider dragline silk.</title>
        <authorList>
            <person name="Kono N."/>
            <person name="Nakamura H."/>
            <person name="Mori M."/>
            <person name="Yoshida Y."/>
            <person name="Ohtoshi R."/>
            <person name="Malay A.D."/>
            <person name="Moran D.A.P."/>
            <person name="Tomita M."/>
            <person name="Numata K."/>
            <person name="Arakawa K."/>
        </authorList>
    </citation>
    <scope>NUCLEOTIDE SEQUENCE</scope>
</reference>
<dbReference type="OrthoDB" id="6436988at2759"/>
<comment type="caution">
    <text evidence="2">The sequence shown here is derived from an EMBL/GenBank/DDBJ whole genome shotgun (WGS) entry which is preliminary data.</text>
</comment>
<sequence length="760" mass="81856">MRFSKKRGMETKPQVDSSQKSPVSKTLPPISSAETDEKKTSSNGIASVPGDKTVESKDKPTPTYQATSKPETQSASSVPDAKESTDTKDHKTEASKTDEKLSHPIISVDIQKSMPYENKQAVPQESKQDSTSEAAVSPEMVASVVTTAIVNEAALAVSGTDGLVINGAQFPSDSSKVDTVVEQELNKFSEKINGKTELKSVETVKEDSKALPNGDIDHSPVSDGNVEAAPKDLKGVSTKAADINAQDKEQTAEKVVSAPDNVSSVSQVAPPTAKETTPKAQSESQEKSISIGSCNGVPGIITVVGITKKDSPQTTSLEKNGLATDSKKSGDLEEDKKVDEEVDNKKQSDAGKDDKGQKSRDGSQIVESDSKTTGIILGGEREIDTKEKKTEVFDSNSKTDDSVAPSKDDNLTDSAKLQSSAHKISEKQEDVIPVSSETKKESSEKEEKTQVSEKKDIIQTQEKQSEGTVKEESIAKDASKTTIQQAPEKQKDEKEAKEDNVVAESKKQIDSNTLTDDSKILADKVDTKKDVVAKEQIKEETLKDVCKEESVSSKEVKKVEDNIKDKSTDKKEIVNKEPGNQKDETPVSDTTATKKTDSVKADISTLDATSKKEETKTEQIKAEDTPSVSSTSDKAAVETKDIQQKESENKLDKSSGGTCDMTLMMTSQILTEELLNKTDESKSTDEQKEKSGVQAPDTMKETESQSKSQDIRDSKDSKQESKPSISAAIYSATTCDVGVGLDERTMIRVASGDGGEEEVT</sequence>
<feature type="compositionally biased region" description="Polar residues" evidence="1">
    <location>
        <begin position="412"/>
        <end position="422"/>
    </location>
</feature>
<feature type="compositionally biased region" description="Basic and acidic residues" evidence="1">
    <location>
        <begin position="516"/>
        <end position="585"/>
    </location>
</feature>
<proteinExistence type="predicted"/>
<keyword evidence="3" id="KW-1185">Reference proteome</keyword>
<feature type="compositionally biased region" description="Basic and acidic residues" evidence="1">
    <location>
        <begin position="674"/>
        <end position="691"/>
    </location>
</feature>
<dbReference type="EMBL" id="BMAO01004339">
    <property type="protein sequence ID" value="GFQ93997.1"/>
    <property type="molecule type" value="Genomic_DNA"/>
</dbReference>
<evidence type="ECO:0000256" key="1">
    <source>
        <dbReference type="SAM" id="MobiDB-lite"/>
    </source>
</evidence>
<dbReference type="Proteomes" id="UP000887116">
    <property type="component" value="Unassembled WGS sequence"/>
</dbReference>
<feature type="compositionally biased region" description="Polar residues" evidence="1">
    <location>
        <begin position="121"/>
        <end position="134"/>
    </location>
</feature>
<feature type="compositionally biased region" description="Basic and acidic residues" evidence="1">
    <location>
        <begin position="698"/>
        <end position="721"/>
    </location>
</feature>
<evidence type="ECO:0000313" key="3">
    <source>
        <dbReference type="Proteomes" id="UP000887116"/>
    </source>
</evidence>
<feature type="compositionally biased region" description="Polar residues" evidence="1">
    <location>
        <begin position="260"/>
        <end position="293"/>
    </location>
</feature>
<evidence type="ECO:0000313" key="2">
    <source>
        <dbReference type="EMBL" id="GFQ93997.1"/>
    </source>
</evidence>
<feature type="compositionally biased region" description="Polar residues" evidence="1">
    <location>
        <begin position="62"/>
        <end position="77"/>
    </location>
</feature>
<feature type="compositionally biased region" description="Basic and acidic residues" evidence="1">
    <location>
        <begin position="379"/>
        <end position="410"/>
    </location>
</feature>
<feature type="region of interest" description="Disordered" evidence="1">
    <location>
        <begin position="1"/>
        <end position="135"/>
    </location>
</feature>
<feature type="region of interest" description="Disordered" evidence="1">
    <location>
        <begin position="243"/>
        <end position="733"/>
    </location>
</feature>
<feature type="compositionally biased region" description="Basic and acidic residues" evidence="1">
    <location>
        <begin position="437"/>
        <end position="479"/>
    </location>
</feature>
<organism evidence="2 3">
    <name type="scientific">Trichonephila clavata</name>
    <name type="common">Joro spider</name>
    <name type="synonym">Nephila clavata</name>
    <dbReference type="NCBI Taxonomy" id="2740835"/>
    <lineage>
        <taxon>Eukaryota</taxon>
        <taxon>Metazoa</taxon>
        <taxon>Ecdysozoa</taxon>
        <taxon>Arthropoda</taxon>
        <taxon>Chelicerata</taxon>
        <taxon>Arachnida</taxon>
        <taxon>Araneae</taxon>
        <taxon>Araneomorphae</taxon>
        <taxon>Entelegynae</taxon>
        <taxon>Araneoidea</taxon>
        <taxon>Nephilidae</taxon>
        <taxon>Trichonephila</taxon>
    </lineage>
</organism>
<feature type="compositionally biased region" description="Basic and acidic residues" evidence="1">
    <location>
        <begin position="488"/>
        <end position="509"/>
    </location>
</feature>
<protein>
    <submittedName>
        <fullName evidence="2">Uncharacterized protein</fullName>
    </submittedName>
</protein>
<feature type="compositionally biased region" description="Basic and acidic residues" evidence="1">
    <location>
        <begin position="80"/>
        <end position="102"/>
    </location>
</feature>
<feature type="compositionally biased region" description="Basic and acidic residues" evidence="1">
    <location>
        <begin position="199"/>
        <end position="220"/>
    </location>
</feature>
<feature type="compositionally biased region" description="Basic and acidic residues" evidence="1">
    <location>
        <begin position="635"/>
        <end position="653"/>
    </location>
</feature>
<feature type="compositionally biased region" description="Polar residues" evidence="1">
    <location>
        <begin position="14"/>
        <end position="24"/>
    </location>
</feature>
<accession>A0A8X6G142</accession>
<feature type="compositionally biased region" description="Basic and acidic residues" evidence="1">
    <location>
        <begin position="609"/>
        <end position="624"/>
    </location>
</feature>
<gene>
    <name evidence="2" type="primary">AVEN_20550_1</name>
    <name evidence="2" type="ORF">TNCT_256013</name>
</gene>